<evidence type="ECO:0000256" key="1">
    <source>
        <dbReference type="ARBA" id="ARBA00004123"/>
    </source>
</evidence>
<dbReference type="PANTHER" id="PTHR13989:SF16">
    <property type="entry name" value="REPLICATION PROTEIN A2"/>
    <property type="match status" value="1"/>
</dbReference>
<dbReference type="GO" id="GO:0000724">
    <property type="term" value="P:double-strand break repair via homologous recombination"/>
    <property type="evidence" value="ECO:0007669"/>
    <property type="project" value="TreeGrafter"/>
</dbReference>
<dbReference type="GO" id="GO:0005662">
    <property type="term" value="C:DNA replication factor A complex"/>
    <property type="evidence" value="ECO:0007669"/>
    <property type="project" value="TreeGrafter"/>
</dbReference>
<protein>
    <recommendedName>
        <fullName evidence="6">Replication protein A C-terminal domain-containing protein</fullName>
    </recommendedName>
</protein>
<dbReference type="AlphaFoldDB" id="A0A7S1BFL6"/>
<sequence length="239" mass="25498">MSNYGGGGFGGGFNSPSAETPGSAARPQRKSYDEQTLVPMTIRQVITAPAADGGNGQILHNGREVHHVKIVAAIRSIDEQSTNITYEVEDGTGLIEVRKWISDSAGVSSDPEAAAVREHTYARLIGQVKDYEGKRSIVAYSVRKLSSGNELTHHFLEVVHTKFKEPVHGGADGTKLNMDGMMGNNNVYNNISSVGGQRPGIPINSNGGMDVDGKTGDPLQDAVLEYTKAEGGECCTDFF</sequence>
<comment type="subcellular location">
    <subcellularLocation>
        <location evidence="1">Nucleus</location>
    </subcellularLocation>
</comment>
<dbReference type="GO" id="GO:0006260">
    <property type="term" value="P:DNA replication"/>
    <property type="evidence" value="ECO:0007669"/>
    <property type="project" value="TreeGrafter"/>
</dbReference>
<evidence type="ECO:0000256" key="4">
    <source>
        <dbReference type="SAM" id="MobiDB-lite"/>
    </source>
</evidence>
<dbReference type="Gene3D" id="2.40.50.140">
    <property type="entry name" value="Nucleic acid-binding proteins"/>
    <property type="match status" value="1"/>
</dbReference>
<name>A0A7S1BFL6_9STRA</name>
<proteinExistence type="predicted"/>
<reference evidence="5" key="1">
    <citation type="submission" date="2021-01" db="EMBL/GenBank/DDBJ databases">
        <authorList>
            <person name="Corre E."/>
            <person name="Pelletier E."/>
            <person name="Niang G."/>
            <person name="Scheremetjew M."/>
            <person name="Finn R."/>
            <person name="Kale V."/>
            <person name="Holt S."/>
            <person name="Cochrane G."/>
            <person name="Meng A."/>
            <person name="Brown T."/>
            <person name="Cohen L."/>
        </authorList>
    </citation>
    <scope>NUCLEOTIDE SEQUENCE</scope>
    <source>
        <strain evidence="5">308</strain>
    </source>
</reference>
<keyword evidence="3" id="KW-0539">Nucleus</keyword>
<evidence type="ECO:0000313" key="5">
    <source>
        <dbReference type="EMBL" id="CAD8883590.1"/>
    </source>
</evidence>
<dbReference type="InterPro" id="IPR040260">
    <property type="entry name" value="RFA2-like"/>
</dbReference>
<keyword evidence="2" id="KW-0238">DNA-binding</keyword>
<dbReference type="PANTHER" id="PTHR13989">
    <property type="entry name" value="REPLICATION PROTEIN A-RELATED"/>
    <property type="match status" value="1"/>
</dbReference>
<evidence type="ECO:0008006" key="6">
    <source>
        <dbReference type="Google" id="ProtNLM"/>
    </source>
</evidence>
<evidence type="ECO:0000256" key="2">
    <source>
        <dbReference type="ARBA" id="ARBA00023125"/>
    </source>
</evidence>
<evidence type="ECO:0000256" key="3">
    <source>
        <dbReference type="ARBA" id="ARBA00023242"/>
    </source>
</evidence>
<dbReference type="GO" id="GO:0035861">
    <property type="term" value="C:site of double-strand break"/>
    <property type="evidence" value="ECO:0007669"/>
    <property type="project" value="TreeGrafter"/>
</dbReference>
<accession>A0A7S1BFL6</accession>
<dbReference type="InterPro" id="IPR012340">
    <property type="entry name" value="NA-bd_OB-fold"/>
</dbReference>
<gene>
    <name evidence="5" type="ORF">CHYS00102_LOCUS10786</name>
</gene>
<dbReference type="GO" id="GO:0003697">
    <property type="term" value="F:single-stranded DNA binding"/>
    <property type="evidence" value="ECO:0007669"/>
    <property type="project" value="TreeGrafter"/>
</dbReference>
<feature type="region of interest" description="Disordered" evidence="4">
    <location>
        <begin position="1"/>
        <end position="36"/>
    </location>
</feature>
<feature type="compositionally biased region" description="Gly residues" evidence="4">
    <location>
        <begin position="1"/>
        <end position="13"/>
    </location>
</feature>
<dbReference type="GO" id="GO:0006289">
    <property type="term" value="P:nucleotide-excision repair"/>
    <property type="evidence" value="ECO:0007669"/>
    <property type="project" value="TreeGrafter"/>
</dbReference>
<dbReference type="EMBL" id="HBFR01014798">
    <property type="protein sequence ID" value="CAD8883590.1"/>
    <property type="molecule type" value="Transcribed_RNA"/>
</dbReference>
<organism evidence="5">
    <name type="scientific">Corethron hystrix</name>
    <dbReference type="NCBI Taxonomy" id="216773"/>
    <lineage>
        <taxon>Eukaryota</taxon>
        <taxon>Sar</taxon>
        <taxon>Stramenopiles</taxon>
        <taxon>Ochrophyta</taxon>
        <taxon>Bacillariophyta</taxon>
        <taxon>Coscinodiscophyceae</taxon>
        <taxon>Corethrophycidae</taxon>
        <taxon>Corethrales</taxon>
        <taxon>Corethraceae</taxon>
        <taxon>Corethron</taxon>
    </lineage>
</organism>
<dbReference type="SUPFAM" id="SSF50249">
    <property type="entry name" value="Nucleic acid-binding proteins"/>
    <property type="match status" value="1"/>
</dbReference>
<dbReference type="GO" id="GO:0000781">
    <property type="term" value="C:chromosome, telomeric region"/>
    <property type="evidence" value="ECO:0007669"/>
    <property type="project" value="TreeGrafter"/>
</dbReference>
<dbReference type="CDD" id="cd04478">
    <property type="entry name" value="RPA2_DBD_D"/>
    <property type="match status" value="1"/>
</dbReference>